<dbReference type="InterPro" id="IPR020056">
    <property type="entry name" value="Rbsml_bL25/Gln-tRNA_synth_N"/>
</dbReference>
<dbReference type="FunFam" id="1.10.560.10:FF:000073">
    <property type="entry name" value="T-complex protein 1 subunit gamma"/>
    <property type="match status" value="1"/>
</dbReference>
<dbReference type="CDD" id="cd00807">
    <property type="entry name" value="GlnRS_core"/>
    <property type="match status" value="1"/>
</dbReference>
<proteinExistence type="inferred from homology"/>
<dbReference type="GO" id="GO:0048608">
    <property type="term" value="P:reproductive structure development"/>
    <property type="evidence" value="ECO:0007669"/>
    <property type="project" value="UniProtKB-ARBA"/>
</dbReference>
<evidence type="ECO:0000256" key="10">
    <source>
        <dbReference type="ARBA" id="ARBA00022917"/>
    </source>
</evidence>
<keyword evidence="6" id="KW-0963">Cytoplasm</keyword>
<dbReference type="InterPro" id="IPR004514">
    <property type="entry name" value="Gln-tRNA-synth"/>
</dbReference>
<dbReference type="SUPFAM" id="SSF48592">
    <property type="entry name" value="GroEL equatorial domain-like"/>
    <property type="match status" value="1"/>
</dbReference>
<dbReference type="GO" id="GO:0140662">
    <property type="term" value="F:ATP-dependent protein folding chaperone"/>
    <property type="evidence" value="ECO:0007669"/>
    <property type="project" value="InterPro"/>
</dbReference>
<evidence type="ECO:0000256" key="15">
    <source>
        <dbReference type="ARBA" id="ARBA00048270"/>
    </source>
</evidence>
<dbReference type="FunFam" id="2.40.240.10:FF:000007">
    <property type="entry name" value="Glutamine--tRNA ligase"/>
    <property type="match status" value="1"/>
</dbReference>
<dbReference type="PROSITE" id="PS00751">
    <property type="entry name" value="TCP1_2"/>
    <property type="match status" value="1"/>
</dbReference>
<keyword evidence="11" id="KW-0030">Aminoacyl-tRNA synthetase</keyword>
<dbReference type="InterPro" id="IPR049437">
    <property type="entry name" value="tRNA-synt_1c_C2"/>
</dbReference>
<dbReference type="InterPro" id="IPR020059">
    <property type="entry name" value="Glu/Gln-tRNA-synth_Ib_codon-bd"/>
</dbReference>
<dbReference type="EC" id="6.1.1.18" evidence="4"/>
<evidence type="ECO:0000256" key="3">
    <source>
        <dbReference type="ARBA" id="ARBA00008020"/>
    </source>
</evidence>
<dbReference type="PROSITE" id="PS00995">
    <property type="entry name" value="TCP1_3"/>
    <property type="match status" value="1"/>
</dbReference>
<dbReference type="FunFam" id="1.10.8.1290:FF:000002">
    <property type="entry name" value="Glutamine--tRNA ligase cytoplasmic"/>
    <property type="match status" value="1"/>
</dbReference>
<dbReference type="InterPro" id="IPR007639">
    <property type="entry name" value="Gln-tRNA-synth_Ib_RNA-bd_N"/>
</dbReference>
<dbReference type="SUPFAM" id="SSF50715">
    <property type="entry name" value="Ribosomal protein L25-like"/>
    <property type="match status" value="1"/>
</dbReference>
<keyword evidence="9 16" id="KW-0067">ATP-binding</keyword>
<keyword evidence="8 16" id="KW-0547">Nucleotide-binding</keyword>
<dbReference type="InterPro" id="IPR027413">
    <property type="entry name" value="GROEL-like_equatorial_sf"/>
</dbReference>
<evidence type="ECO:0000256" key="11">
    <source>
        <dbReference type="ARBA" id="ARBA00023146"/>
    </source>
</evidence>
<evidence type="ECO:0000313" key="23">
    <source>
        <dbReference type="Proteomes" id="UP000734854"/>
    </source>
</evidence>
<dbReference type="PRINTS" id="PR00304">
    <property type="entry name" value="TCOMPLEXTCP1"/>
</dbReference>
<feature type="domain" description="tRNA synthetases class I (E and Q) anti-codon binding" evidence="21">
    <location>
        <begin position="681"/>
        <end position="758"/>
    </location>
</feature>
<protein>
    <recommendedName>
        <fullName evidence="5">T-complex protein 1 subunit gamma</fullName>
        <ecNumber evidence="4">6.1.1.18</ecNumber>
    </recommendedName>
    <alternativeName>
        <fullName evidence="14">CCT-gamma</fullName>
    </alternativeName>
    <alternativeName>
        <fullName evidence="13">Glutaminyl-tRNA synthetase</fullName>
    </alternativeName>
</protein>
<dbReference type="InterPro" id="IPR012719">
    <property type="entry name" value="Chap_CCT_gamma"/>
</dbReference>
<dbReference type="SUPFAM" id="SSF54849">
    <property type="entry name" value="GroEL-intermediate domain like"/>
    <property type="match status" value="1"/>
</dbReference>
<gene>
    <name evidence="22" type="ORF">ZIOFF_057269</name>
</gene>
<evidence type="ECO:0000259" key="18">
    <source>
        <dbReference type="Pfam" id="PF00749"/>
    </source>
</evidence>
<dbReference type="Gene3D" id="2.40.240.10">
    <property type="entry name" value="Ribosomal Protein L25, Chain P"/>
    <property type="match status" value="2"/>
</dbReference>
<dbReference type="InterPro" id="IPR011035">
    <property type="entry name" value="Ribosomal_bL25/Gln-tRNA_synth"/>
</dbReference>
<dbReference type="InterPro" id="IPR027409">
    <property type="entry name" value="GroEL-like_apical_dom_sf"/>
</dbReference>
<evidence type="ECO:0000259" key="21">
    <source>
        <dbReference type="Pfam" id="PF20974"/>
    </source>
</evidence>
<feature type="domain" description="Glutamyl/glutaminyl-tRNA synthetase class Ib catalytic" evidence="18">
    <location>
        <begin position="258"/>
        <end position="563"/>
    </location>
</feature>
<dbReference type="InterPro" id="IPR020058">
    <property type="entry name" value="Glu/Gln-tRNA-synth_Ib_cat-dom"/>
</dbReference>
<evidence type="ECO:0000256" key="13">
    <source>
        <dbReference type="ARBA" id="ARBA00030466"/>
    </source>
</evidence>
<dbReference type="GO" id="GO:0005524">
    <property type="term" value="F:ATP binding"/>
    <property type="evidence" value="ECO:0007669"/>
    <property type="project" value="UniProtKB-KW"/>
</dbReference>
<keyword evidence="7" id="KW-0436">Ligase</keyword>
<dbReference type="FunFam" id="2.40.240.10:FF:000011">
    <property type="entry name" value="Glutamine--tRNA ligase cytoplasmic"/>
    <property type="match status" value="1"/>
</dbReference>
<evidence type="ECO:0000259" key="19">
    <source>
        <dbReference type="Pfam" id="PF03950"/>
    </source>
</evidence>
<accession>A0A8J5FC89</accession>
<evidence type="ECO:0000256" key="4">
    <source>
        <dbReference type="ARBA" id="ARBA00012836"/>
    </source>
</evidence>
<dbReference type="Gene3D" id="3.40.50.620">
    <property type="entry name" value="HUPs"/>
    <property type="match status" value="1"/>
</dbReference>
<dbReference type="FunFam" id="1.10.10.2420:FF:000001">
    <property type="entry name" value="Glutamine--tRNA ligase cytoplasmic"/>
    <property type="match status" value="1"/>
</dbReference>
<dbReference type="FunFam" id="3.50.7.10:FF:000005">
    <property type="entry name" value="T-complex protein 1 subunit gamma"/>
    <property type="match status" value="1"/>
</dbReference>
<dbReference type="PANTHER" id="PTHR43097:SF4">
    <property type="entry name" value="GLUTAMINE--TRNA LIGASE"/>
    <property type="match status" value="1"/>
</dbReference>
<dbReference type="EMBL" id="JACMSC010000016">
    <property type="protein sequence ID" value="KAG6480684.1"/>
    <property type="molecule type" value="Genomic_DNA"/>
</dbReference>
<evidence type="ECO:0000256" key="17">
    <source>
        <dbReference type="SAM" id="MobiDB-lite"/>
    </source>
</evidence>
<keyword evidence="23" id="KW-1185">Reference proteome</keyword>
<evidence type="ECO:0000256" key="8">
    <source>
        <dbReference type="ARBA" id="ARBA00022741"/>
    </source>
</evidence>
<dbReference type="GO" id="GO:0016887">
    <property type="term" value="F:ATP hydrolysis activity"/>
    <property type="evidence" value="ECO:0007669"/>
    <property type="project" value="InterPro"/>
</dbReference>
<evidence type="ECO:0000256" key="14">
    <source>
        <dbReference type="ARBA" id="ARBA00031286"/>
    </source>
</evidence>
<feature type="region of interest" description="Disordered" evidence="17">
    <location>
        <begin position="1333"/>
        <end position="1363"/>
    </location>
</feature>
<dbReference type="Pfam" id="PF04558">
    <property type="entry name" value="tRNA_synt_1c_R1"/>
    <property type="match status" value="1"/>
</dbReference>
<dbReference type="InterPro" id="IPR014729">
    <property type="entry name" value="Rossmann-like_a/b/a_fold"/>
</dbReference>
<dbReference type="Gene3D" id="1.10.10.2420">
    <property type="match status" value="1"/>
</dbReference>
<dbReference type="GO" id="GO:0006425">
    <property type="term" value="P:glutaminyl-tRNA aminoacylation"/>
    <property type="evidence" value="ECO:0007669"/>
    <property type="project" value="InterPro"/>
</dbReference>
<dbReference type="CDD" id="cd03337">
    <property type="entry name" value="TCP1_gamma"/>
    <property type="match status" value="1"/>
</dbReference>
<dbReference type="SUPFAM" id="SSF52374">
    <property type="entry name" value="Nucleotidylyl transferase"/>
    <property type="match status" value="1"/>
</dbReference>
<dbReference type="GO" id="GO:0009791">
    <property type="term" value="P:post-embryonic development"/>
    <property type="evidence" value="ECO:0007669"/>
    <property type="project" value="UniProtKB-ARBA"/>
</dbReference>
<keyword evidence="10" id="KW-0648">Protein biosynthesis</keyword>
<comment type="catalytic activity">
    <reaction evidence="15">
        <text>tRNA(Gln) + L-glutamine + ATP = L-glutaminyl-tRNA(Gln) + AMP + diphosphate</text>
        <dbReference type="Rhea" id="RHEA:20121"/>
        <dbReference type="Rhea" id="RHEA-COMP:9662"/>
        <dbReference type="Rhea" id="RHEA-COMP:9681"/>
        <dbReference type="ChEBI" id="CHEBI:30616"/>
        <dbReference type="ChEBI" id="CHEBI:33019"/>
        <dbReference type="ChEBI" id="CHEBI:58359"/>
        <dbReference type="ChEBI" id="CHEBI:78442"/>
        <dbReference type="ChEBI" id="CHEBI:78521"/>
        <dbReference type="ChEBI" id="CHEBI:456215"/>
        <dbReference type="EC" id="6.1.1.18"/>
    </reaction>
</comment>
<dbReference type="PANTHER" id="PTHR43097">
    <property type="entry name" value="GLUTAMINE-TRNA LIGASE"/>
    <property type="match status" value="1"/>
</dbReference>
<evidence type="ECO:0000259" key="20">
    <source>
        <dbReference type="Pfam" id="PF04558"/>
    </source>
</evidence>
<evidence type="ECO:0000256" key="6">
    <source>
        <dbReference type="ARBA" id="ARBA00022490"/>
    </source>
</evidence>
<dbReference type="Gene3D" id="3.30.260.10">
    <property type="entry name" value="TCP-1-like chaperonin intermediate domain"/>
    <property type="match status" value="1"/>
</dbReference>
<dbReference type="PROSITE" id="PS00750">
    <property type="entry name" value="TCP1_1"/>
    <property type="match status" value="1"/>
</dbReference>
<evidence type="ECO:0000256" key="1">
    <source>
        <dbReference type="ARBA" id="ARBA00004496"/>
    </source>
</evidence>
<organism evidence="22 23">
    <name type="scientific">Zingiber officinale</name>
    <name type="common">Ginger</name>
    <name type="synonym">Amomum zingiber</name>
    <dbReference type="NCBI Taxonomy" id="94328"/>
    <lineage>
        <taxon>Eukaryota</taxon>
        <taxon>Viridiplantae</taxon>
        <taxon>Streptophyta</taxon>
        <taxon>Embryophyta</taxon>
        <taxon>Tracheophyta</taxon>
        <taxon>Spermatophyta</taxon>
        <taxon>Magnoliopsida</taxon>
        <taxon>Liliopsida</taxon>
        <taxon>Zingiberales</taxon>
        <taxon>Zingiberaceae</taxon>
        <taxon>Zingiber</taxon>
    </lineage>
</organism>
<dbReference type="SUPFAM" id="SSF52029">
    <property type="entry name" value="GroEL apical domain-like"/>
    <property type="match status" value="1"/>
</dbReference>
<dbReference type="FunFam" id="1.10.560.10:FF:000037">
    <property type="entry name" value="T-complex protein 1 subunit gamma"/>
    <property type="match status" value="1"/>
</dbReference>
<dbReference type="Gene3D" id="3.50.7.10">
    <property type="entry name" value="GroEL"/>
    <property type="match status" value="1"/>
</dbReference>
<reference evidence="22 23" key="1">
    <citation type="submission" date="2020-08" db="EMBL/GenBank/DDBJ databases">
        <title>Plant Genome Project.</title>
        <authorList>
            <person name="Zhang R.-G."/>
        </authorList>
    </citation>
    <scope>NUCLEOTIDE SEQUENCE [LARGE SCALE GENOMIC DNA]</scope>
    <source>
        <tissue evidence="22">Rhizome</tissue>
    </source>
</reference>
<dbReference type="Pfam" id="PF00749">
    <property type="entry name" value="tRNA-synt_1c"/>
    <property type="match status" value="1"/>
</dbReference>
<evidence type="ECO:0000256" key="12">
    <source>
        <dbReference type="ARBA" id="ARBA00023186"/>
    </source>
</evidence>
<dbReference type="InterPro" id="IPR017998">
    <property type="entry name" value="Chaperone_TCP-1"/>
</dbReference>
<evidence type="ECO:0000256" key="9">
    <source>
        <dbReference type="ARBA" id="ARBA00022840"/>
    </source>
</evidence>
<dbReference type="Gene3D" id="1.10.8.1290">
    <property type="entry name" value="Glutaminyl-tRNA synthetase, non-specific RNA binding region part 1, domain 1"/>
    <property type="match status" value="1"/>
</dbReference>
<dbReference type="GO" id="GO:0051082">
    <property type="term" value="F:unfolded protein binding"/>
    <property type="evidence" value="ECO:0007669"/>
    <property type="project" value="InterPro"/>
</dbReference>
<keyword evidence="12 16" id="KW-0143">Chaperone</keyword>
<dbReference type="Pfam" id="PF00118">
    <property type="entry name" value="Cpn60_TCP1"/>
    <property type="match status" value="3"/>
</dbReference>
<dbReference type="InterPro" id="IPR001412">
    <property type="entry name" value="aa-tRNA-synth_I_CS"/>
</dbReference>
<dbReference type="Pfam" id="PF20974">
    <property type="entry name" value="tRNA-synt_1c_C2"/>
    <property type="match status" value="1"/>
</dbReference>
<comment type="similarity">
    <text evidence="2">Belongs to the class-I aminoacyl-tRNA synthetase family.</text>
</comment>
<dbReference type="InterPro" id="IPR042558">
    <property type="entry name" value="Gln-tRNA-synth_Ib_RNA-bd_N_1"/>
</dbReference>
<dbReference type="InterPro" id="IPR002194">
    <property type="entry name" value="Chaperonin_TCP-1_CS"/>
</dbReference>
<comment type="subcellular location">
    <subcellularLocation>
        <location evidence="1">Cytoplasm</location>
    </subcellularLocation>
</comment>
<dbReference type="Proteomes" id="UP000734854">
    <property type="component" value="Unassembled WGS sequence"/>
</dbReference>
<feature type="domain" description="Glutamyl/glutaminyl-tRNA synthetase class Ib anti-codon binding" evidence="19">
    <location>
        <begin position="566"/>
        <end position="671"/>
    </location>
</feature>
<dbReference type="NCBIfam" id="TIGR00440">
    <property type="entry name" value="glnS"/>
    <property type="match status" value="1"/>
</dbReference>
<comment type="similarity">
    <text evidence="3 16">Belongs to the TCP-1 chaperonin family.</text>
</comment>
<dbReference type="Pfam" id="PF03950">
    <property type="entry name" value="tRNA-synt_1c_C"/>
    <property type="match status" value="1"/>
</dbReference>
<dbReference type="InterPro" id="IPR050132">
    <property type="entry name" value="Gln/Glu-tRNA_Ligase"/>
</dbReference>
<evidence type="ECO:0000256" key="2">
    <source>
        <dbReference type="ARBA" id="ARBA00005594"/>
    </source>
</evidence>
<evidence type="ECO:0000256" key="16">
    <source>
        <dbReference type="RuleBase" id="RU004187"/>
    </source>
</evidence>
<evidence type="ECO:0000313" key="22">
    <source>
        <dbReference type="EMBL" id="KAG6480684.1"/>
    </source>
</evidence>
<sequence length="1363" mass="153401">MDPLSLFLSIGLNQRTAENALVNRKVTASLTAVIKEAGVDGCSKTIGNLLYVVATKCPANALIHRPMLVRYIVSSKIKNQAQLDAALAFLNSIEPETFKLNEFEEACGVGVDIWNEEIESSVNAVVEENMNSILEQRHRINVGNLCGQVRKHHLWADARIVKELIDQKLRVILGEKTAEDDKEPLKKKEQPVKVEEKASDAIACVPSVEEEVNPFLIFPEPAENFKVHTEIFFSNGDIWRAYNTKENLERHLKFTGGKVFTRFPPEPNGYLHIGHAKALFIDFGLAKDRGGSCYLRFDDTNPEAEKKEYMDHNQEIIQWMGWQPFKVTHTSDYFQELYDLAVELIRRGLAYADHQTPEEVKEYREKKMNSPWRDRPIAESLKLFKDMKRGLIEEGKATLRLKQDMQSHNKNMYDLIAYRIKFVHHPQVGDKWCIYPSYDYSHCIVDSLENVTHSLCSLEFGIRRPSYYWLLVALGLYQPYVWEYSRLNVTNTVMSKRKLKRLVTEKWVDGWDDPRLMTLAGLRRRGVSSTAINSFIRGTGITRSDNSMIRVDRLEYHIREELNKTAPRTLVVLHPLKVMITNLHPDSVIDLDAKMWPDAPSNDSSSYYKVPFTNVIYIEQSDFRLEDSKDFYGLAPGKTVLLRQVYAFPIKCTEVILGDNGTVLEIHAEYDPSKKTKPKGVLHWVAQPSPGIEPLKVEVRLFEKLFLSEDPAKLDDWLADLNPHSKELIPEAYAVPSLANAVLGDKFQFERLGYFAVDLNSSSPDKLVFNRIITLRDSYCKFGKRVNLTEDSLKRESGTKVHHANIQASKAVADIIRTTLGPRSMLKMLLDAAGGIVVTNDGNAILRELDLAHPAAKSMIELSRTQDEEVGDGTTSVIVLGVSCDLSYLAGEMLHVAATFIDKNYHPTVICRAYNKALEDSIAVLDKLAMAIDVTDRKYYTASDIFALHNKLMFVLQCWTLLRVVWDKIYWTVWGLNCYEQRTFVVNDLAIDATTTVGVDLGQGVREVDIKKYIKVEKVPGGQLEDSRVLKGVMINKDVVALAPGKMRSKILNPRIILLDCSLEYKKGENQTNAELINEDDWEVLLKMEEEYIQNMCMQLLKFKPDLVITEKGLSDLACHYLSKAGVSAIRRLRKTDNNRIAKACGGVVVNRPEELQESDVGTGAGLGASKDLLNEVERNLQDAMAVARNILKNPKLLPGGGATELTVSSALKQKSSSVEGIEKWPYEAAAIAFEAIPRTLAQNCGVNVIRTMTALQGKSSTEASSFICLLSMLQHASVGNEWVGIDGNTGEIVNMKERKIWDSYNVKAQTFKTAIEAACMLLRIDDIVSGIKKKQAPGSGPTPSKTKVEEEGEADNDQLIPE</sequence>
<dbReference type="GO" id="GO:0005832">
    <property type="term" value="C:chaperonin-containing T-complex"/>
    <property type="evidence" value="ECO:0007669"/>
    <property type="project" value="UniProtKB-ARBA"/>
</dbReference>
<dbReference type="FunFam" id="3.40.50.620:FF:000037">
    <property type="entry name" value="Glutamine--tRNA ligase cytoplasmic"/>
    <property type="match status" value="1"/>
</dbReference>
<dbReference type="Gene3D" id="1.10.560.10">
    <property type="entry name" value="GroEL-like equatorial domain"/>
    <property type="match status" value="2"/>
</dbReference>
<dbReference type="InterPro" id="IPR002423">
    <property type="entry name" value="Cpn60/GroEL/TCP-1"/>
</dbReference>
<name>A0A8J5FC89_ZINOF</name>
<dbReference type="GO" id="GO:0004819">
    <property type="term" value="F:glutamine-tRNA ligase activity"/>
    <property type="evidence" value="ECO:0007669"/>
    <property type="project" value="UniProtKB-EC"/>
</dbReference>
<dbReference type="InterPro" id="IPR042559">
    <property type="entry name" value="Gln-tRNA-synth_Ib_RNA-bd_N_2"/>
</dbReference>
<dbReference type="PROSITE" id="PS00178">
    <property type="entry name" value="AA_TRNA_LIGASE_I"/>
    <property type="match status" value="1"/>
</dbReference>
<comment type="caution">
    <text evidence="22">The sequence shown here is derived from an EMBL/GenBank/DDBJ whole genome shotgun (WGS) entry which is preliminary data.</text>
</comment>
<feature type="domain" description="Glutaminyl-tRNA synthetase class Ib non-specific RNA-binding" evidence="20">
    <location>
        <begin position="4"/>
        <end position="157"/>
    </location>
</feature>
<evidence type="ECO:0000256" key="7">
    <source>
        <dbReference type="ARBA" id="ARBA00022598"/>
    </source>
</evidence>
<dbReference type="InterPro" id="IPR027410">
    <property type="entry name" value="TCP-1-like_intermed_sf"/>
</dbReference>
<evidence type="ECO:0000256" key="5">
    <source>
        <dbReference type="ARBA" id="ARBA00017187"/>
    </source>
</evidence>